<comment type="caution">
    <text evidence="1">The sequence shown here is derived from an EMBL/GenBank/DDBJ whole genome shotgun (WGS) entry which is preliminary data.</text>
</comment>
<dbReference type="EMBL" id="SLZY01000009">
    <property type="protein sequence ID" value="TCS71465.1"/>
    <property type="molecule type" value="Genomic_DNA"/>
</dbReference>
<protein>
    <submittedName>
        <fullName evidence="1">Rof transcriptional antiterminator</fullName>
    </submittedName>
</protein>
<gene>
    <name evidence="1" type="ORF">EDC61_1099</name>
</gene>
<dbReference type="SUPFAM" id="SSF101744">
    <property type="entry name" value="Rof/RNase P subunit-like"/>
    <property type="match status" value="1"/>
</dbReference>
<sequence>MAEPYQPIPCALHERLEFAVLRRQRLRLRYRTEAGEVEAVVLPTDVATRAGAEWLSFQAESGANQVIRLDAIVSARPA</sequence>
<name>A0A4R3JWE6_9PROT</name>
<dbReference type="InterPro" id="IPR023534">
    <property type="entry name" value="Rof/RNase_P-like"/>
</dbReference>
<accession>A0A4R3JWE6</accession>
<dbReference type="AlphaFoldDB" id="A0A4R3JWE6"/>
<evidence type="ECO:0000313" key="1">
    <source>
        <dbReference type="EMBL" id="TCS71465.1"/>
    </source>
</evidence>
<dbReference type="Gene3D" id="2.30.30.400">
    <property type="entry name" value="Rof-like"/>
    <property type="match status" value="1"/>
</dbReference>
<proteinExistence type="predicted"/>
<organism evidence="1 2">
    <name type="scientific">Sulfuritortus calidifontis</name>
    <dbReference type="NCBI Taxonomy" id="1914471"/>
    <lineage>
        <taxon>Bacteria</taxon>
        <taxon>Pseudomonadati</taxon>
        <taxon>Pseudomonadota</taxon>
        <taxon>Betaproteobacteria</taxon>
        <taxon>Nitrosomonadales</taxon>
        <taxon>Thiobacillaceae</taxon>
        <taxon>Sulfuritortus</taxon>
    </lineage>
</organism>
<dbReference type="InterPro" id="IPR038626">
    <property type="entry name" value="Rof-like_sf"/>
</dbReference>
<evidence type="ECO:0000313" key="2">
    <source>
        <dbReference type="Proteomes" id="UP000295135"/>
    </source>
</evidence>
<dbReference type="RefSeq" id="WP_197721837.1">
    <property type="nucleotide sequence ID" value="NZ_AP018721.1"/>
</dbReference>
<reference evidence="1 2" key="1">
    <citation type="submission" date="2019-03" db="EMBL/GenBank/DDBJ databases">
        <title>Genomic Encyclopedia of Type Strains, Phase IV (KMG-IV): sequencing the most valuable type-strain genomes for metagenomic binning, comparative biology and taxonomic classification.</title>
        <authorList>
            <person name="Goeker M."/>
        </authorList>
    </citation>
    <scope>NUCLEOTIDE SEQUENCE [LARGE SCALE GENOMIC DNA]</scope>
    <source>
        <strain evidence="1 2">DSM 103923</strain>
    </source>
</reference>
<dbReference type="Proteomes" id="UP000295135">
    <property type="component" value="Unassembled WGS sequence"/>
</dbReference>
<keyword evidence="2" id="KW-1185">Reference proteome</keyword>